<sequence>MIIQGHGNKDILFKETLDNHIELSSTLRPVVQVLPSTVKTHPILAVRPPHGQQRYPIKPREIYTYKHEHPSITLRTTVQIDRLTLANSLGRTRMPGATLCPCPLLLDFPLGHPQSLPFALSKLTGWVNGHWTMPSERV</sequence>
<organism evidence="1 2">
    <name type="scientific">Jimgerdemannia flammicorona</name>
    <dbReference type="NCBI Taxonomy" id="994334"/>
    <lineage>
        <taxon>Eukaryota</taxon>
        <taxon>Fungi</taxon>
        <taxon>Fungi incertae sedis</taxon>
        <taxon>Mucoromycota</taxon>
        <taxon>Mucoromycotina</taxon>
        <taxon>Endogonomycetes</taxon>
        <taxon>Endogonales</taxon>
        <taxon>Endogonaceae</taxon>
        <taxon>Jimgerdemannia</taxon>
    </lineage>
</organism>
<proteinExistence type="predicted"/>
<keyword evidence="2" id="KW-1185">Reference proteome</keyword>
<accession>A0A433DDY9</accession>
<comment type="caution">
    <text evidence="1">The sequence shown here is derived from an EMBL/GenBank/DDBJ whole genome shotgun (WGS) entry which is preliminary data.</text>
</comment>
<dbReference type="Proteomes" id="UP000268093">
    <property type="component" value="Unassembled WGS sequence"/>
</dbReference>
<protein>
    <submittedName>
        <fullName evidence="1">Uncharacterized protein</fullName>
    </submittedName>
</protein>
<name>A0A433DDY9_9FUNG</name>
<evidence type="ECO:0000313" key="2">
    <source>
        <dbReference type="Proteomes" id="UP000268093"/>
    </source>
</evidence>
<reference evidence="1 2" key="1">
    <citation type="journal article" date="2018" name="New Phytol.">
        <title>Phylogenomics of Endogonaceae and evolution of mycorrhizas within Mucoromycota.</title>
        <authorList>
            <person name="Chang Y."/>
            <person name="Desiro A."/>
            <person name="Na H."/>
            <person name="Sandor L."/>
            <person name="Lipzen A."/>
            <person name="Clum A."/>
            <person name="Barry K."/>
            <person name="Grigoriev I.V."/>
            <person name="Martin F.M."/>
            <person name="Stajich J.E."/>
            <person name="Smith M.E."/>
            <person name="Bonito G."/>
            <person name="Spatafora J.W."/>
        </authorList>
    </citation>
    <scope>NUCLEOTIDE SEQUENCE [LARGE SCALE GENOMIC DNA]</scope>
    <source>
        <strain evidence="1 2">GMNB39</strain>
    </source>
</reference>
<dbReference type="EMBL" id="RBNI01002646">
    <property type="protein sequence ID" value="RUP49063.1"/>
    <property type="molecule type" value="Genomic_DNA"/>
</dbReference>
<evidence type="ECO:0000313" key="1">
    <source>
        <dbReference type="EMBL" id="RUP49063.1"/>
    </source>
</evidence>
<dbReference type="AlphaFoldDB" id="A0A433DDY9"/>
<gene>
    <name evidence="1" type="ORF">BC936DRAFT_143357</name>
</gene>